<evidence type="ECO:0000313" key="2">
    <source>
        <dbReference type="Proteomes" id="UP001596242"/>
    </source>
</evidence>
<dbReference type="EMBL" id="JBHSPT010000008">
    <property type="protein sequence ID" value="MFC6054650.1"/>
    <property type="molecule type" value="Genomic_DNA"/>
</dbReference>
<accession>A0ABW1LUC6</accession>
<dbReference type="Proteomes" id="UP001596242">
    <property type="component" value="Unassembled WGS sequence"/>
</dbReference>
<protein>
    <submittedName>
        <fullName evidence="1">Uncharacterized protein</fullName>
    </submittedName>
</protein>
<proteinExistence type="predicted"/>
<evidence type="ECO:0000313" key="1">
    <source>
        <dbReference type="EMBL" id="MFC6054650.1"/>
    </source>
</evidence>
<sequence length="97" mass="10553">MDEVTFAATTMAAAFLTQATQEGYQRVREAIGRLIRRGGQEDEAAAQLERLDLDRTAVAQAPAGDREAVVQAAAIAWLPCSYGSQSPNRPRTQSCWL</sequence>
<reference evidence="2" key="1">
    <citation type="journal article" date="2019" name="Int. J. Syst. Evol. Microbiol.">
        <title>The Global Catalogue of Microorganisms (GCM) 10K type strain sequencing project: providing services to taxonomists for standard genome sequencing and annotation.</title>
        <authorList>
            <consortium name="The Broad Institute Genomics Platform"/>
            <consortium name="The Broad Institute Genome Sequencing Center for Infectious Disease"/>
            <person name="Wu L."/>
            <person name="Ma J."/>
        </authorList>
    </citation>
    <scope>NUCLEOTIDE SEQUENCE [LARGE SCALE GENOMIC DNA]</scope>
    <source>
        <strain evidence="2">JCM 12763</strain>
    </source>
</reference>
<gene>
    <name evidence="1" type="ORF">ACFP50_03975</name>
</gene>
<comment type="caution">
    <text evidence="1">The sequence shown here is derived from an EMBL/GenBank/DDBJ whole genome shotgun (WGS) entry which is preliminary data.</text>
</comment>
<organism evidence="1 2">
    <name type="scientific">Streptomyces pratens</name>
    <dbReference type="NCBI Taxonomy" id="887456"/>
    <lineage>
        <taxon>Bacteria</taxon>
        <taxon>Bacillati</taxon>
        <taxon>Actinomycetota</taxon>
        <taxon>Actinomycetes</taxon>
        <taxon>Kitasatosporales</taxon>
        <taxon>Streptomycetaceae</taxon>
        <taxon>Streptomyces</taxon>
    </lineage>
</organism>
<dbReference type="RefSeq" id="WP_386393346.1">
    <property type="nucleotide sequence ID" value="NZ_JBHSPT010000008.1"/>
</dbReference>
<keyword evidence="2" id="KW-1185">Reference proteome</keyword>
<name>A0ABW1LUC6_9ACTN</name>